<evidence type="ECO:0000313" key="2">
    <source>
        <dbReference type="EMBL" id="AOW00838.1"/>
    </source>
</evidence>
<evidence type="ECO:0000313" key="3">
    <source>
        <dbReference type="Proteomes" id="UP000182444"/>
    </source>
</evidence>
<feature type="compositionally biased region" description="Polar residues" evidence="1">
    <location>
        <begin position="1"/>
        <end position="12"/>
    </location>
</feature>
<protein>
    <submittedName>
        <fullName evidence="2">Uncharacterized protein</fullName>
    </submittedName>
</protein>
<dbReference type="GeneID" id="94582536"/>
<reference evidence="2 3" key="1">
    <citation type="journal article" date="2016" name="PLoS ONE">
        <title>Sequence Assembly of Yarrowia lipolytica Strain W29/CLIB89 Shows Transposable Element Diversity.</title>
        <authorList>
            <person name="Magnan C."/>
            <person name="Yu J."/>
            <person name="Chang I."/>
            <person name="Jahn E."/>
            <person name="Kanomata Y."/>
            <person name="Wu J."/>
            <person name="Zeller M."/>
            <person name="Oakes M."/>
            <person name="Baldi P."/>
            <person name="Sandmeyer S."/>
        </authorList>
    </citation>
    <scope>NUCLEOTIDE SEQUENCE [LARGE SCALE GENOMIC DNA]</scope>
    <source>
        <strain evidence="3">CLIB89(W29)</strain>
    </source>
</reference>
<proteinExistence type="predicted"/>
<dbReference type="RefSeq" id="XP_068137971.1">
    <property type="nucleotide sequence ID" value="XM_068281870.1"/>
</dbReference>
<feature type="region of interest" description="Disordered" evidence="1">
    <location>
        <begin position="1"/>
        <end position="23"/>
    </location>
</feature>
<name>A0A1D8N5C3_YARLL</name>
<sequence length="142" mass="15984">MIPVTIPNTPNETDCKNHPETTPQDLPMTATLESCSCLVPISLCLCYHLPNHTPSPVSANPISILRQSHLHTPPIPSPYSRLLNPCAIHLFNSSSLSFFSSSFFPFFSHSFPILFPFFSHSFPILFPFFSHSFPILFPYFSL</sequence>
<dbReference type="Proteomes" id="UP000182444">
    <property type="component" value="Chromosome 1A"/>
</dbReference>
<organism evidence="2 3">
    <name type="scientific">Yarrowia lipolytica</name>
    <name type="common">Candida lipolytica</name>
    <dbReference type="NCBI Taxonomy" id="4952"/>
    <lineage>
        <taxon>Eukaryota</taxon>
        <taxon>Fungi</taxon>
        <taxon>Dikarya</taxon>
        <taxon>Ascomycota</taxon>
        <taxon>Saccharomycotina</taxon>
        <taxon>Dipodascomycetes</taxon>
        <taxon>Dipodascales</taxon>
        <taxon>Dipodascales incertae sedis</taxon>
        <taxon>Yarrowia</taxon>
    </lineage>
</organism>
<dbReference type="VEuPathDB" id="FungiDB:YALI1_A19195g"/>
<dbReference type="AlphaFoldDB" id="A0A1D8N5C3"/>
<evidence type="ECO:0000256" key="1">
    <source>
        <dbReference type="SAM" id="MobiDB-lite"/>
    </source>
</evidence>
<dbReference type="EMBL" id="CP017553">
    <property type="protein sequence ID" value="AOW00838.1"/>
    <property type="molecule type" value="Genomic_DNA"/>
</dbReference>
<gene>
    <name evidence="2" type="ORF">YALI1_A19195g</name>
</gene>
<accession>A0A1D8N5C3</accession>